<protein>
    <recommendedName>
        <fullName evidence="4">Secreted protein</fullName>
    </recommendedName>
</protein>
<feature type="chain" id="PRO_5046951597" description="Secreted protein" evidence="1">
    <location>
        <begin position="22"/>
        <end position="283"/>
    </location>
</feature>
<evidence type="ECO:0000313" key="2">
    <source>
        <dbReference type="EMBL" id="MFD1546635.1"/>
    </source>
</evidence>
<evidence type="ECO:0000256" key="1">
    <source>
        <dbReference type="SAM" id="SignalP"/>
    </source>
</evidence>
<accession>A0ABW4GUS5</accession>
<sequence length="283" mass="31407">MAGRWAWGCLTLVLVSTAACAAPAPSTAPEATKRPVIDPSAEAQALHLPFDAYKRTETDIELVERATEVLAAQCLQKKGYSRPALPAFTVLEAPNRRRYGVIEPLVATRTGYHAPLTSVEKERDRADRARGGYRDAAERSAANNCLDDSMRRVYVDGTESPLLTRLEREIFEQTRTKDLHVRAAFDKWRSCMRTRGQKEYADPLAAAADDRWKDPGSAKAETATAVADVACKKETDLVEVWRGAEEKLQTAALKQHPADFDQVRQTLDKERAEATRIVQSAKP</sequence>
<keyword evidence="1" id="KW-0732">Signal</keyword>
<proteinExistence type="predicted"/>
<dbReference type="RefSeq" id="WP_219527499.1">
    <property type="nucleotide sequence ID" value="NZ_JAHKRM010000002.1"/>
</dbReference>
<keyword evidence="3" id="KW-1185">Reference proteome</keyword>
<evidence type="ECO:0008006" key="4">
    <source>
        <dbReference type="Google" id="ProtNLM"/>
    </source>
</evidence>
<organism evidence="2 3">
    <name type="scientific">Nonomuraea guangzhouensis</name>
    <dbReference type="NCBI Taxonomy" id="1291555"/>
    <lineage>
        <taxon>Bacteria</taxon>
        <taxon>Bacillati</taxon>
        <taxon>Actinomycetota</taxon>
        <taxon>Actinomycetes</taxon>
        <taxon>Streptosporangiales</taxon>
        <taxon>Streptosporangiaceae</taxon>
        <taxon>Nonomuraea</taxon>
    </lineage>
</organism>
<dbReference type="EMBL" id="JBHUCM010000067">
    <property type="protein sequence ID" value="MFD1546635.1"/>
    <property type="molecule type" value="Genomic_DNA"/>
</dbReference>
<comment type="caution">
    <text evidence="2">The sequence shown here is derived from an EMBL/GenBank/DDBJ whole genome shotgun (WGS) entry which is preliminary data.</text>
</comment>
<gene>
    <name evidence="2" type="ORF">ACFSJ0_57030</name>
</gene>
<feature type="signal peptide" evidence="1">
    <location>
        <begin position="1"/>
        <end position="21"/>
    </location>
</feature>
<reference evidence="3" key="1">
    <citation type="journal article" date="2019" name="Int. J. Syst. Evol. Microbiol.">
        <title>The Global Catalogue of Microorganisms (GCM) 10K type strain sequencing project: providing services to taxonomists for standard genome sequencing and annotation.</title>
        <authorList>
            <consortium name="The Broad Institute Genomics Platform"/>
            <consortium name="The Broad Institute Genome Sequencing Center for Infectious Disease"/>
            <person name="Wu L."/>
            <person name="Ma J."/>
        </authorList>
    </citation>
    <scope>NUCLEOTIDE SEQUENCE [LARGE SCALE GENOMIC DNA]</scope>
    <source>
        <strain evidence="3">CGMCC 1.15399</strain>
    </source>
</reference>
<dbReference type="Proteomes" id="UP001597097">
    <property type="component" value="Unassembled WGS sequence"/>
</dbReference>
<name>A0ABW4GUS5_9ACTN</name>
<evidence type="ECO:0000313" key="3">
    <source>
        <dbReference type="Proteomes" id="UP001597097"/>
    </source>
</evidence>
<dbReference type="PROSITE" id="PS51257">
    <property type="entry name" value="PROKAR_LIPOPROTEIN"/>
    <property type="match status" value="1"/>
</dbReference>